<gene>
    <name evidence="3" type="ORF">FNH04_44010</name>
</gene>
<feature type="domain" description="Conserved hypothetical protein CHP02679 N terminus" evidence="2">
    <location>
        <begin position="64"/>
        <end position="197"/>
    </location>
</feature>
<comment type="caution">
    <text evidence="3">The sequence shown here is derived from an EMBL/GenBank/DDBJ whole genome shotgun (WGS) entry which is preliminary data.</text>
</comment>
<feature type="compositionally biased region" description="Basic and acidic residues" evidence="1">
    <location>
        <begin position="1"/>
        <end position="28"/>
    </location>
</feature>
<evidence type="ECO:0000256" key="1">
    <source>
        <dbReference type="SAM" id="MobiDB-lite"/>
    </source>
</evidence>
<dbReference type="InterPro" id="IPR024466">
    <property type="entry name" value="CHP02679_N"/>
</dbReference>
<evidence type="ECO:0000313" key="4">
    <source>
        <dbReference type="Proteomes" id="UP000326979"/>
    </source>
</evidence>
<proteinExistence type="predicted"/>
<evidence type="ECO:0000313" key="3">
    <source>
        <dbReference type="EMBL" id="MPY46624.1"/>
    </source>
</evidence>
<dbReference type="RefSeq" id="WP_228031986.1">
    <property type="nucleotide sequence ID" value="NZ_VJZE01000725.1"/>
</dbReference>
<dbReference type="EMBL" id="VJZE01000725">
    <property type="protein sequence ID" value="MPY46624.1"/>
    <property type="molecule type" value="Genomic_DNA"/>
</dbReference>
<protein>
    <submittedName>
        <fullName evidence="3">TIGR02679 family protein</fullName>
    </submittedName>
</protein>
<name>A0A5N8WJD6_9ACTN</name>
<dbReference type="AlphaFoldDB" id="A0A5N8WJD6"/>
<feature type="non-terminal residue" evidence="3">
    <location>
        <position position="204"/>
    </location>
</feature>
<dbReference type="Pfam" id="PF11796">
    <property type="entry name" value="DUF3323"/>
    <property type="match status" value="1"/>
</dbReference>
<sequence>MTEPDAGRLDAGRAEPDAGRLDAGRAEKEEEPDAEALRFLTRPGLTRLWTAVRARLERNGLRPTGTVRLQNLDAREREALSLLLARPLTAATATIRLPDLDTRLRASAVGRGLAATLAELGPPLTDRRAARDAAAAERARLWSTAEAALAATPLAGRPWARPWLEEIRRSGTLTRQPPHTALTTATQAIQTLAALFPGTGPDPA</sequence>
<feature type="region of interest" description="Disordered" evidence="1">
    <location>
        <begin position="1"/>
        <end position="33"/>
    </location>
</feature>
<evidence type="ECO:0000259" key="2">
    <source>
        <dbReference type="Pfam" id="PF11796"/>
    </source>
</evidence>
<reference evidence="3 4" key="1">
    <citation type="submission" date="2019-07" db="EMBL/GenBank/DDBJ databases">
        <title>New species of Amycolatopsis and Streptomyces.</title>
        <authorList>
            <person name="Duangmal K."/>
            <person name="Teo W.F.A."/>
            <person name="Lipun K."/>
        </authorList>
    </citation>
    <scope>NUCLEOTIDE SEQUENCE [LARGE SCALE GENOMIC DNA]</scope>
    <source>
        <strain evidence="3 4">TISTR 2346</strain>
    </source>
</reference>
<keyword evidence="4" id="KW-1185">Reference proteome</keyword>
<dbReference type="Proteomes" id="UP000326979">
    <property type="component" value="Unassembled WGS sequence"/>
</dbReference>
<accession>A0A5N8WJD6</accession>
<organism evidence="3 4">
    <name type="scientific">Streptomyces phyllanthi</name>
    <dbReference type="NCBI Taxonomy" id="1803180"/>
    <lineage>
        <taxon>Bacteria</taxon>
        <taxon>Bacillati</taxon>
        <taxon>Actinomycetota</taxon>
        <taxon>Actinomycetes</taxon>
        <taxon>Kitasatosporales</taxon>
        <taxon>Streptomycetaceae</taxon>
        <taxon>Streptomyces</taxon>
    </lineage>
</organism>